<comment type="caution">
    <text evidence="5">The sequence shown here is derived from an EMBL/GenBank/DDBJ whole genome shotgun (WGS) entry which is preliminary data.</text>
</comment>
<gene>
    <name evidence="5" type="ORF">G4V63_01785</name>
</gene>
<keyword evidence="6" id="KW-1185">Reference proteome</keyword>
<name>A0A7C9VHN3_9BRAD</name>
<dbReference type="GO" id="GO:0005524">
    <property type="term" value="F:ATP binding"/>
    <property type="evidence" value="ECO:0007669"/>
    <property type="project" value="UniProtKB-KW"/>
</dbReference>
<protein>
    <recommendedName>
        <fullName evidence="4">SF3 helicase domain-containing protein</fullName>
    </recommendedName>
</protein>
<dbReference type="InterPro" id="IPR051620">
    <property type="entry name" value="ORF904-like_C"/>
</dbReference>
<dbReference type="Gene3D" id="3.40.50.300">
    <property type="entry name" value="P-loop containing nucleotide triphosphate hydrolases"/>
    <property type="match status" value="1"/>
</dbReference>
<dbReference type="PANTHER" id="PTHR35372:SF2">
    <property type="entry name" value="SF3 HELICASE DOMAIN-CONTAINING PROTEIN"/>
    <property type="match status" value="1"/>
</dbReference>
<dbReference type="InterPro" id="IPR014015">
    <property type="entry name" value="Helicase_SF3_DNA-vir"/>
</dbReference>
<dbReference type="InterPro" id="IPR006500">
    <property type="entry name" value="Helicase_put_C_phage/plasmid"/>
</dbReference>
<feature type="domain" description="SF3 helicase" evidence="4">
    <location>
        <begin position="89"/>
        <end position="248"/>
    </location>
</feature>
<dbReference type="Pfam" id="PF19263">
    <property type="entry name" value="DUF5906"/>
    <property type="match status" value="1"/>
</dbReference>
<dbReference type="EMBL" id="JAAMRR010000094">
    <property type="protein sequence ID" value="NGX94012.1"/>
    <property type="molecule type" value="Genomic_DNA"/>
</dbReference>
<keyword evidence="3" id="KW-0067">ATP-binding</keyword>
<evidence type="ECO:0000256" key="3">
    <source>
        <dbReference type="ARBA" id="ARBA00022840"/>
    </source>
</evidence>
<evidence type="ECO:0000313" key="5">
    <source>
        <dbReference type="EMBL" id="NGX94012.1"/>
    </source>
</evidence>
<evidence type="ECO:0000313" key="6">
    <source>
        <dbReference type="Proteomes" id="UP000480266"/>
    </source>
</evidence>
<sequence length="375" mass="42537">RYTMLKTSFAAGVEKFAKGDQRVAVTIDFWDNDPWLLGTPDGTVDLRTGTLRPPFRDDGITKSTLVAPNNSDCPRWLQFLNETTGADSELIRFLQQWCGYSLTGATREHALVFVYGPGGNGKSVFLNIVTAILKQYAATAAMDTFTASRNEKHPTDIAMLRGARLVTASETEEGRAWAESRIKQMTGGDRLTARFMRQDFFEFVPHFKLMIVGNHKPVLRNVDEAARRRFLIVPFERKPEKPDRELETKLMKEAPGILQWMIQGCIDWQRNGLLKPASVIAATEEYFSDQDLFAHWLADDCECDIGNMELSEASSPLFRSWSDFAKSAGNSPGTQQSFKDQMIRHRFKFVRGRKAREFFGIRLKPKTVGFGDQDR</sequence>
<proteinExistence type="predicted"/>
<keyword evidence="1" id="KW-0547">Nucleotide-binding</keyword>
<dbReference type="SUPFAM" id="SSF52540">
    <property type="entry name" value="P-loop containing nucleoside triphosphate hydrolases"/>
    <property type="match status" value="1"/>
</dbReference>
<dbReference type="NCBIfam" id="TIGR01613">
    <property type="entry name" value="primase_Cterm"/>
    <property type="match status" value="1"/>
</dbReference>
<dbReference type="InterPro" id="IPR014818">
    <property type="entry name" value="Phage/plasmid_primase_P4_C"/>
</dbReference>
<evidence type="ECO:0000256" key="2">
    <source>
        <dbReference type="ARBA" id="ARBA00022801"/>
    </source>
</evidence>
<dbReference type="InterPro" id="IPR027417">
    <property type="entry name" value="P-loop_NTPase"/>
</dbReference>
<evidence type="ECO:0000256" key="1">
    <source>
        <dbReference type="ARBA" id="ARBA00022741"/>
    </source>
</evidence>
<dbReference type="InterPro" id="IPR045455">
    <property type="entry name" value="NrS-1_pol-like_helicase"/>
</dbReference>
<organism evidence="5 6">
    <name type="scientific">Candidatus Afipia apatlaquensis</name>
    <dbReference type="NCBI Taxonomy" id="2712852"/>
    <lineage>
        <taxon>Bacteria</taxon>
        <taxon>Pseudomonadati</taxon>
        <taxon>Pseudomonadota</taxon>
        <taxon>Alphaproteobacteria</taxon>
        <taxon>Hyphomicrobiales</taxon>
        <taxon>Nitrobacteraceae</taxon>
        <taxon>Afipia</taxon>
    </lineage>
</organism>
<feature type="non-terminal residue" evidence="5">
    <location>
        <position position="1"/>
    </location>
</feature>
<evidence type="ECO:0000259" key="4">
    <source>
        <dbReference type="PROSITE" id="PS51206"/>
    </source>
</evidence>
<dbReference type="Pfam" id="PF08706">
    <property type="entry name" value="D5_N"/>
    <property type="match status" value="1"/>
</dbReference>
<dbReference type="PROSITE" id="PS51206">
    <property type="entry name" value="SF3_HELICASE_1"/>
    <property type="match status" value="1"/>
</dbReference>
<dbReference type="GO" id="GO:0016787">
    <property type="term" value="F:hydrolase activity"/>
    <property type="evidence" value="ECO:0007669"/>
    <property type="project" value="UniProtKB-KW"/>
</dbReference>
<reference evidence="5" key="1">
    <citation type="submission" date="2020-02" db="EMBL/GenBank/DDBJ databases">
        <title>Draft genome sequence of Candidatus Afipia apatlaquensis IBT-C3, a potential strain for decolorization of textile dyes.</title>
        <authorList>
            <person name="Sanchez-Reyes A."/>
            <person name="Breton-Deval L."/>
            <person name="Mangelson H."/>
            <person name="Sanchez-Flores A."/>
        </authorList>
    </citation>
    <scope>NUCLEOTIDE SEQUENCE [LARGE SCALE GENOMIC DNA]</scope>
    <source>
        <strain evidence="5">IBT-C3</strain>
    </source>
</reference>
<accession>A0A7C9VHN3</accession>
<keyword evidence="2" id="KW-0378">Hydrolase</keyword>
<dbReference type="PANTHER" id="PTHR35372">
    <property type="entry name" value="ATP BINDING PROTEIN-RELATED"/>
    <property type="match status" value="1"/>
</dbReference>
<dbReference type="AlphaFoldDB" id="A0A7C9VHN3"/>
<dbReference type="Proteomes" id="UP000480266">
    <property type="component" value="Unassembled WGS sequence"/>
</dbReference>